<dbReference type="GO" id="GO:0009636">
    <property type="term" value="P:response to toxic substance"/>
    <property type="evidence" value="ECO:0007669"/>
    <property type="project" value="TreeGrafter"/>
</dbReference>
<reference evidence="4" key="1">
    <citation type="submission" date="2016-12" db="EMBL/GenBank/DDBJ databases">
        <title>Draft Genome Sequences od Carboxydothermus pertinax and islandicus, Hydrogenogenic Carboxydotrophic Bacteria.</title>
        <authorList>
            <person name="Fukuyama Y."/>
            <person name="Ohmae K."/>
            <person name="Yoneda Y."/>
            <person name="Yoshida T."/>
            <person name="Sako Y."/>
        </authorList>
    </citation>
    <scope>NUCLEOTIDE SEQUENCE [LARGE SCALE GENOMIC DNA]</scope>
    <source>
        <strain evidence="4">Ug1</strain>
    </source>
</reference>
<feature type="domain" description="DUF1648" evidence="2">
    <location>
        <begin position="17"/>
        <end position="64"/>
    </location>
</feature>
<dbReference type="OrthoDB" id="9808690at2"/>
<dbReference type="PANTHER" id="PTHR37810:SF5">
    <property type="entry name" value="IMMUNITY PROTEIN SDPI"/>
    <property type="match status" value="1"/>
</dbReference>
<evidence type="ECO:0000313" key="3">
    <source>
        <dbReference type="EMBL" id="GAV24054.1"/>
    </source>
</evidence>
<accession>A0A1L8CYV7</accession>
<feature type="transmembrane region" description="Helical" evidence="1">
    <location>
        <begin position="168"/>
        <end position="186"/>
    </location>
</feature>
<evidence type="ECO:0000256" key="1">
    <source>
        <dbReference type="SAM" id="Phobius"/>
    </source>
</evidence>
<evidence type="ECO:0000313" key="4">
    <source>
        <dbReference type="Proteomes" id="UP000187485"/>
    </source>
</evidence>
<organism evidence="3 4">
    <name type="scientific">Carboxydothermus pertinax</name>
    <dbReference type="NCBI Taxonomy" id="870242"/>
    <lineage>
        <taxon>Bacteria</taxon>
        <taxon>Bacillati</taxon>
        <taxon>Bacillota</taxon>
        <taxon>Clostridia</taxon>
        <taxon>Thermoanaerobacterales</taxon>
        <taxon>Thermoanaerobacteraceae</taxon>
        <taxon>Carboxydothermus</taxon>
    </lineage>
</organism>
<sequence length="222" mass="25417">MKFTLKNFLRYYWFSLLILIAIFGVSFYLYPMLPAKIPTHWNLYGEVDGWSSKGFGVWFLPFFTLGLFLLFIVIPFIDPRRENYEKFFGVYVLFINGFLIFMGAMHVATLLVGLGYKVPMGELVPVGIGFIFALIGLTIGKIKSNYFFGIRTPWTLESPVVWEKTHKASGKFFVASGIIMALAAFLPPVVELILLILLPLFIVAAVMVYSYRLYEQEKKNKS</sequence>
<dbReference type="AlphaFoldDB" id="A0A1L8CYV7"/>
<feature type="transmembrane region" description="Helical" evidence="1">
    <location>
        <begin position="192"/>
        <end position="214"/>
    </location>
</feature>
<proteinExistence type="predicted"/>
<keyword evidence="1" id="KW-1133">Transmembrane helix</keyword>
<dbReference type="PIRSF" id="PIRSF038959">
    <property type="entry name" value="SdpI"/>
    <property type="match status" value="1"/>
</dbReference>
<feature type="transmembrane region" description="Helical" evidence="1">
    <location>
        <begin position="88"/>
        <end position="111"/>
    </location>
</feature>
<evidence type="ECO:0000259" key="2">
    <source>
        <dbReference type="Pfam" id="PF07853"/>
    </source>
</evidence>
<dbReference type="InterPro" id="IPR025962">
    <property type="entry name" value="SdpI/YhfL"/>
</dbReference>
<dbReference type="Pfam" id="PF07853">
    <property type="entry name" value="DUF1648"/>
    <property type="match status" value="1"/>
</dbReference>
<gene>
    <name evidence="3" type="ORF">cpu_25640</name>
</gene>
<name>A0A1L8CYV7_9THEO</name>
<feature type="transmembrane region" description="Helical" evidence="1">
    <location>
        <begin position="12"/>
        <end position="35"/>
    </location>
</feature>
<keyword evidence="4" id="KW-1185">Reference proteome</keyword>
<protein>
    <recommendedName>
        <fullName evidence="2">DUF1648 domain-containing protein</fullName>
    </recommendedName>
</protein>
<keyword evidence="1" id="KW-0812">Transmembrane</keyword>
<keyword evidence="1" id="KW-0472">Membrane</keyword>
<dbReference type="Pfam" id="PF13630">
    <property type="entry name" value="SdpI"/>
    <property type="match status" value="1"/>
</dbReference>
<feature type="transmembrane region" description="Helical" evidence="1">
    <location>
        <begin position="55"/>
        <end position="76"/>
    </location>
</feature>
<dbReference type="InterPro" id="IPR026272">
    <property type="entry name" value="SdpI"/>
</dbReference>
<dbReference type="Proteomes" id="UP000187485">
    <property type="component" value="Unassembled WGS sequence"/>
</dbReference>
<comment type="caution">
    <text evidence="3">The sequence shown here is derived from an EMBL/GenBank/DDBJ whole genome shotgun (WGS) entry which is preliminary data.</text>
</comment>
<dbReference type="InterPro" id="IPR012867">
    <property type="entry name" value="DUF1648"/>
</dbReference>
<feature type="transmembrane region" description="Helical" evidence="1">
    <location>
        <begin position="123"/>
        <end position="142"/>
    </location>
</feature>
<dbReference type="PANTHER" id="PTHR37810">
    <property type="entry name" value="IMMUNITY PROTEIN SDPI"/>
    <property type="match status" value="1"/>
</dbReference>
<dbReference type="EMBL" id="BDJK01000095">
    <property type="protein sequence ID" value="GAV24054.1"/>
    <property type="molecule type" value="Genomic_DNA"/>
</dbReference>
<dbReference type="RefSeq" id="WP_075860431.1">
    <property type="nucleotide sequence ID" value="NZ_BDJK01000095.1"/>
</dbReference>